<accession>A0A194XHX3</accession>
<comment type="similarity">
    <text evidence="2">Belongs to the IFI6/IFI27 family.</text>
</comment>
<dbReference type="AlphaFoldDB" id="A0A194XHX3"/>
<evidence type="ECO:0000256" key="1">
    <source>
        <dbReference type="ARBA" id="ARBA00004141"/>
    </source>
</evidence>
<evidence type="ECO:0000256" key="4">
    <source>
        <dbReference type="ARBA" id="ARBA00022989"/>
    </source>
</evidence>
<gene>
    <name evidence="7" type="ORF">LY89DRAFT_580200</name>
</gene>
<dbReference type="GO" id="GO:0016020">
    <property type="term" value="C:membrane"/>
    <property type="evidence" value="ECO:0007669"/>
    <property type="project" value="UniProtKB-SubCell"/>
</dbReference>
<organism evidence="7 8">
    <name type="scientific">Mollisia scopiformis</name>
    <name type="common">Conifer needle endophyte fungus</name>
    <name type="synonym">Phialocephala scopiformis</name>
    <dbReference type="NCBI Taxonomy" id="149040"/>
    <lineage>
        <taxon>Eukaryota</taxon>
        <taxon>Fungi</taxon>
        <taxon>Dikarya</taxon>
        <taxon>Ascomycota</taxon>
        <taxon>Pezizomycotina</taxon>
        <taxon>Leotiomycetes</taxon>
        <taxon>Helotiales</taxon>
        <taxon>Mollisiaceae</taxon>
        <taxon>Mollisia</taxon>
    </lineage>
</organism>
<evidence type="ECO:0000256" key="5">
    <source>
        <dbReference type="ARBA" id="ARBA00023136"/>
    </source>
</evidence>
<dbReference type="Proteomes" id="UP000070700">
    <property type="component" value="Unassembled WGS sequence"/>
</dbReference>
<sequence length="188" mass="20424">MEFINSILECLGASSHEATLRVTSNAHTRLEQPPYKNDPAEEELAARILNTLFTSEKSGDALAFQLQSHFSTSSWTESLARRILDGIVAALASGQVLVGAMQETYDKVQVVAEDFVKEHPILTEVILTVIAIGILALLVPWAVEALGFGELGPSADSFAAWWQSTFPDAEAGSLFSYLQRLGMKRGKA</sequence>
<feature type="transmembrane region" description="Helical" evidence="6">
    <location>
        <begin position="121"/>
        <end position="143"/>
    </location>
</feature>
<keyword evidence="3 6" id="KW-0812">Transmembrane</keyword>
<evidence type="ECO:0000256" key="6">
    <source>
        <dbReference type="SAM" id="Phobius"/>
    </source>
</evidence>
<dbReference type="InParanoid" id="A0A194XHX3"/>
<reference evidence="7 8" key="1">
    <citation type="submission" date="2015-10" db="EMBL/GenBank/DDBJ databases">
        <title>Full genome of DAOMC 229536 Phialocephala scopiformis, a fungal endophyte of spruce producing the potent anti-insectan compound rugulosin.</title>
        <authorList>
            <consortium name="DOE Joint Genome Institute"/>
            <person name="Walker A.K."/>
            <person name="Frasz S.L."/>
            <person name="Seifert K.A."/>
            <person name="Miller J.D."/>
            <person name="Mondo S.J."/>
            <person name="Labutti K."/>
            <person name="Lipzen A."/>
            <person name="Dockter R."/>
            <person name="Kennedy M."/>
            <person name="Grigoriev I.V."/>
            <person name="Spatafora J.W."/>
        </authorList>
    </citation>
    <scope>NUCLEOTIDE SEQUENCE [LARGE SCALE GENOMIC DNA]</scope>
    <source>
        <strain evidence="7 8">CBS 120377</strain>
    </source>
</reference>
<dbReference type="KEGG" id="psco:LY89DRAFT_580200"/>
<evidence type="ECO:0000256" key="2">
    <source>
        <dbReference type="ARBA" id="ARBA00007262"/>
    </source>
</evidence>
<keyword evidence="5 6" id="KW-0472">Membrane</keyword>
<comment type="subcellular location">
    <subcellularLocation>
        <location evidence="1">Membrane</location>
        <topology evidence="1">Multi-pass membrane protein</topology>
    </subcellularLocation>
</comment>
<dbReference type="InterPro" id="IPR009311">
    <property type="entry name" value="IFI6/IFI27-like"/>
</dbReference>
<keyword evidence="4 6" id="KW-1133">Transmembrane helix</keyword>
<name>A0A194XHX3_MOLSC</name>
<keyword evidence="8" id="KW-1185">Reference proteome</keyword>
<dbReference type="EMBL" id="KQ947410">
    <property type="protein sequence ID" value="KUJ19820.1"/>
    <property type="molecule type" value="Genomic_DNA"/>
</dbReference>
<evidence type="ECO:0000313" key="8">
    <source>
        <dbReference type="Proteomes" id="UP000070700"/>
    </source>
</evidence>
<dbReference type="Pfam" id="PF06140">
    <property type="entry name" value="Ifi-6-16"/>
    <property type="match status" value="1"/>
</dbReference>
<evidence type="ECO:0000313" key="7">
    <source>
        <dbReference type="EMBL" id="KUJ19820.1"/>
    </source>
</evidence>
<dbReference type="RefSeq" id="XP_018074175.1">
    <property type="nucleotide sequence ID" value="XM_018209045.1"/>
</dbReference>
<protein>
    <submittedName>
        <fullName evidence="7">Uncharacterized protein</fullName>
    </submittedName>
</protein>
<dbReference type="InterPro" id="IPR038213">
    <property type="entry name" value="IFI6/IFI27-like_sf"/>
</dbReference>
<dbReference type="OrthoDB" id="440424at2759"/>
<proteinExistence type="inferred from homology"/>
<dbReference type="Gene3D" id="6.10.110.10">
    <property type="match status" value="1"/>
</dbReference>
<evidence type="ECO:0000256" key="3">
    <source>
        <dbReference type="ARBA" id="ARBA00022692"/>
    </source>
</evidence>
<dbReference type="GeneID" id="28818771"/>